<evidence type="ECO:0000313" key="2">
    <source>
        <dbReference type="EMBL" id="KAF2803825.1"/>
    </source>
</evidence>
<feature type="region of interest" description="Disordered" evidence="1">
    <location>
        <begin position="127"/>
        <end position="149"/>
    </location>
</feature>
<evidence type="ECO:0000256" key="1">
    <source>
        <dbReference type="SAM" id="MobiDB-lite"/>
    </source>
</evidence>
<proteinExistence type="predicted"/>
<reference evidence="2 4" key="1">
    <citation type="journal article" date="2020" name="Stud. Mycol.">
        <title>101 Dothideomycetes genomes: a test case for predicting lifestyles and emergence of pathogens.</title>
        <authorList>
            <person name="Haridas S."/>
            <person name="Albert R."/>
            <person name="Binder M."/>
            <person name="Bloem J."/>
            <person name="Labutti K."/>
            <person name="Salamov A."/>
            <person name="Andreopoulos B."/>
            <person name="Baker S."/>
            <person name="Barry K."/>
            <person name="Bills G."/>
            <person name="Bluhm B."/>
            <person name="Cannon C."/>
            <person name="Castanera R."/>
            <person name="Culley D."/>
            <person name="Daum C."/>
            <person name="Ezra D."/>
            <person name="Gonzalez J."/>
            <person name="Henrissat B."/>
            <person name="Kuo A."/>
            <person name="Liang C."/>
            <person name="Lipzen A."/>
            <person name="Lutzoni F."/>
            <person name="Magnuson J."/>
            <person name="Mondo S."/>
            <person name="Nolan M."/>
            <person name="Ohm R."/>
            <person name="Pangilinan J."/>
            <person name="Park H.-J."/>
            <person name="Ramirez L."/>
            <person name="Alfaro M."/>
            <person name="Sun H."/>
            <person name="Tritt A."/>
            <person name="Yoshinaga Y."/>
            <person name="Zwiers L.-H."/>
            <person name="Turgeon B."/>
            <person name="Goodwin S."/>
            <person name="Spatafora J."/>
            <person name="Crous P."/>
            <person name="Grigoriev I."/>
        </authorList>
    </citation>
    <scope>NUCLEOTIDE SEQUENCE</scope>
    <source>
        <strain evidence="2 4">CBS 304.34</strain>
    </source>
</reference>
<feature type="compositionally biased region" description="Acidic residues" evidence="1">
    <location>
        <begin position="94"/>
        <end position="106"/>
    </location>
</feature>
<keyword evidence="3" id="KW-1185">Reference proteome</keyword>
<evidence type="ECO:0000313" key="4">
    <source>
        <dbReference type="RefSeq" id="XP_033570789.1"/>
    </source>
</evidence>
<reference evidence="4" key="2">
    <citation type="submission" date="2020-04" db="EMBL/GenBank/DDBJ databases">
        <authorList>
            <consortium name="NCBI Genome Project"/>
        </authorList>
    </citation>
    <scope>NUCLEOTIDE SEQUENCE</scope>
    <source>
        <strain evidence="4">CBS 304.34</strain>
    </source>
</reference>
<dbReference type="RefSeq" id="XP_033570789.1">
    <property type="nucleotide sequence ID" value="XM_033726124.1"/>
</dbReference>
<dbReference type="AlphaFoldDB" id="A0A6A6Y6K1"/>
<sequence>MLVAQRVRPLPVPPMRWPAARSNRQLARDTDTAGAGRARTRLLRCAVSRRNGHGGGPSLGSLPEPWAARRWRSAAAIHRFSGRLTCGFRLPHDEQDEQDEPDEPAQEQESRHHAAVWPPFEACVWTKDGTNSPHGAPRTAQTPSAGLSSRRGLVEKTVTIAQWRPSRRPRTPIHATPPSYKGIRRADWLDPSKVKHPRETCFPYVRPPPDTQQALASSCAALIITDSLDGWRVSIHRQRYVLAPRLNFFNSYI</sequence>
<dbReference type="EMBL" id="MU003716">
    <property type="protein sequence ID" value="KAF2803825.1"/>
    <property type="molecule type" value="Genomic_DNA"/>
</dbReference>
<organism evidence="2">
    <name type="scientific">Mytilinidion resinicola</name>
    <dbReference type="NCBI Taxonomy" id="574789"/>
    <lineage>
        <taxon>Eukaryota</taxon>
        <taxon>Fungi</taxon>
        <taxon>Dikarya</taxon>
        <taxon>Ascomycota</taxon>
        <taxon>Pezizomycotina</taxon>
        <taxon>Dothideomycetes</taxon>
        <taxon>Pleosporomycetidae</taxon>
        <taxon>Mytilinidiales</taxon>
        <taxon>Mytilinidiaceae</taxon>
        <taxon>Mytilinidion</taxon>
    </lineage>
</organism>
<feature type="compositionally biased region" description="Polar residues" evidence="1">
    <location>
        <begin position="128"/>
        <end position="147"/>
    </location>
</feature>
<reference evidence="4" key="3">
    <citation type="submission" date="2025-04" db="UniProtKB">
        <authorList>
            <consortium name="RefSeq"/>
        </authorList>
    </citation>
    <scope>IDENTIFICATION</scope>
    <source>
        <strain evidence="4">CBS 304.34</strain>
    </source>
</reference>
<dbReference type="GeneID" id="54467017"/>
<accession>A0A6A6Y6K1</accession>
<protein>
    <submittedName>
        <fullName evidence="2 4">Uncharacterized protein</fullName>
    </submittedName>
</protein>
<dbReference type="Proteomes" id="UP000504636">
    <property type="component" value="Unplaced"/>
</dbReference>
<gene>
    <name evidence="2 4" type="ORF">BDZ99DRAFT_526294</name>
</gene>
<evidence type="ECO:0000313" key="3">
    <source>
        <dbReference type="Proteomes" id="UP000504636"/>
    </source>
</evidence>
<feature type="region of interest" description="Disordered" evidence="1">
    <location>
        <begin position="92"/>
        <end position="113"/>
    </location>
</feature>
<name>A0A6A6Y6K1_9PEZI</name>